<proteinExistence type="predicted"/>
<keyword evidence="2" id="KW-0732">Signal</keyword>
<dbReference type="AlphaFoldDB" id="A0A1M7T2D9"/>
<dbReference type="OrthoDB" id="8366079at2"/>
<feature type="compositionally biased region" description="Polar residues" evidence="1">
    <location>
        <begin position="205"/>
        <end position="218"/>
    </location>
</feature>
<organism evidence="3 4">
    <name type="scientific">Bradyrhizobium erythrophlei</name>
    <dbReference type="NCBI Taxonomy" id="1437360"/>
    <lineage>
        <taxon>Bacteria</taxon>
        <taxon>Pseudomonadati</taxon>
        <taxon>Pseudomonadota</taxon>
        <taxon>Alphaproteobacteria</taxon>
        <taxon>Hyphomicrobiales</taxon>
        <taxon>Nitrobacteraceae</taxon>
        <taxon>Bradyrhizobium</taxon>
    </lineage>
</organism>
<reference evidence="4" key="1">
    <citation type="submission" date="2016-11" db="EMBL/GenBank/DDBJ databases">
        <authorList>
            <person name="Varghese N."/>
            <person name="Submissions S."/>
        </authorList>
    </citation>
    <scope>NUCLEOTIDE SEQUENCE [LARGE SCALE GENOMIC DNA]</scope>
    <source>
        <strain evidence="4">GAS401</strain>
    </source>
</reference>
<feature type="signal peptide" evidence="2">
    <location>
        <begin position="1"/>
        <end position="22"/>
    </location>
</feature>
<name>A0A1M7T2D9_9BRAD</name>
<dbReference type="RefSeq" id="WP_072816658.1">
    <property type="nucleotide sequence ID" value="NZ_LT670849.1"/>
</dbReference>
<protein>
    <submittedName>
        <fullName evidence="3">General secretion pathway protein N</fullName>
    </submittedName>
</protein>
<feature type="region of interest" description="Disordered" evidence="1">
    <location>
        <begin position="201"/>
        <end position="224"/>
    </location>
</feature>
<dbReference type="Proteomes" id="UP000184096">
    <property type="component" value="Chromosome I"/>
</dbReference>
<sequence>MTRKLAIRLLVLALPLCAGASAATVVSDTALDDQSEGSKASASVPSTWSEPATTVVEVTIPPSTPGSPAAERPLSANPLWGMPLKQFTVTRERPIFLPSRRPPAPPASAVTVAKVVAPPKPKEPEQPQLSLVGTISGDDARFGIFVDQATKSVLRLKEGEDFQGWQLRSIQSREASFQKNQQTFVVALPQPGLSQPSIAVRSEAWSPNSETGTVTQVNTRHRER</sequence>
<evidence type="ECO:0000256" key="1">
    <source>
        <dbReference type="SAM" id="MobiDB-lite"/>
    </source>
</evidence>
<keyword evidence="4" id="KW-1185">Reference proteome</keyword>
<accession>A0A1M7T2D9</accession>
<dbReference type="EMBL" id="LT670849">
    <property type="protein sequence ID" value="SHN64869.1"/>
    <property type="molecule type" value="Genomic_DNA"/>
</dbReference>
<evidence type="ECO:0000313" key="3">
    <source>
        <dbReference type="EMBL" id="SHN64869.1"/>
    </source>
</evidence>
<gene>
    <name evidence="3" type="ORF">SAMN05444170_0635</name>
</gene>
<feature type="chain" id="PRO_5012523103" evidence="2">
    <location>
        <begin position="23"/>
        <end position="224"/>
    </location>
</feature>
<evidence type="ECO:0000256" key="2">
    <source>
        <dbReference type="SAM" id="SignalP"/>
    </source>
</evidence>
<evidence type="ECO:0000313" key="4">
    <source>
        <dbReference type="Proteomes" id="UP000184096"/>
    </source>
</evidence>